<feature type="domain" description="N-acetyltransferase" evidence="1">
    <location>
        <begin position="6"/>
        <end position="165"/>
    </location>
</feature>
<dbReference type="PANTHER" id="PTHR43441">
    <property type="entry name" value="RIBOSOMAL-PROTEIN-SERINE ACETYLTRANSFERASE"/>
    <property type="match status" value="1"/>
</dbReference>
<keyword evidence="3" id="KW-1185">Reference proteome</keyword>
<organism evidence="2 3">
    <name type="scientific">Nonomuraea indica</name>
    <dbReference type="NCBI Taxonomy" id="1581193"/>
    <lineage>
        <taxon>Bacteria</taxon>
        <taxon>Bacillati</taxon>
        <taxon>Actinomycetota</taxon>
        <taxon>Actinomycetes</taxon>
        <taxon>Streptosporangiales</taxon>
        <taxon>Streptosporangiaceae</taxon>
        <taxon>Nonomuraea</taxon>
    </lineage>
</organism>
<dbReference type="Pfam" id="PF13302">
    <property type="entry name" value="Acetyltransf_3"/>
    <property type="match status" value="1"/>
</dbReference>
<accession>A0ABW7ZWQ2</accession>
<dbReference type="InterPro" id="IPR000182">
    <property type="entry name" value="GNAT_dom"/>
</dbReference>
<evidence type="ECO:0000313" key="2">
    <source>
        <dbReference type="EMBL" id="MFI7438387.1"/>
    </source>
</evidence>
<gene>
    <name evidence="2" type="ORF">ACIBP5_00305</name>
</gene>
<dbReference type="PROSITE" id="PS51186">
    <property type="entry name" value="GNAT"/>
    <property type="match status" value="1"/>
</dbReference>
<keyword evidence="2" id="KW-0808">Transferase</keyword>
<dbReference type="Proteomes" id="UP001612928">
    <property type="component" value="Unassembled WGS sequence"/>
</dbReference>
<keyword evidence="2" id="KW-0012">Acyltransferase</keyword>
<dbReference type="Gene3D" id="3.40.630.30">
    <property type="match status" value="1"/>
</dbReference>
<dbReference type="GO" id="GO:0016746">
    <property type="term" value="F:acyltransferase activity"/>
    <property type="evidence" value="ECO:0007669"/>
    <property type="project" value="UniProtKB-KW"/>
</dbReference>
<dbReference type="EMBL" id="JBITMB010000001">
    <property type="protein sequence ID" value="MFI7438387.1"/>
    <property type="molecule type" value="Genomic_DNA"/>
</dbReference>
<sequence length="197" mass="21003">MQHPTIQLRAWHEDDAPAVLAAFRAPDLGRQAPWPIVTLKDATGWIAAWEGVGHAFAVTLGGRVVGNVAVTGIDDHDNGWVSYWTVPEARGLGVASAAADLLARWAFGERGLYRLELGHRLDNPASCRVASKAGFRPEGIERGRLCYEGVRHDVERHARLAIDPPPVAVAGRLPVVAGAPAGRPVLDRLAPGQAAQG</sequence>
<dbReference type="InterPro" id="IPR016181">
    <property type="entry name" value="Acyl_CoA_acyltransferase"/>
</dbReference>
<protein>
    <submittedName>
        <fullName evidence="2">GNAT family N-acetyltransferase</fullName>
        <ecNumber evidence="2">2.3.-.-</ecNumber>
    </submittedName>
</protein>
<dbReference type="EC" id="2.3.-.-" evidence="2"/>
<reference evidence="2 3" key="1">
    <citation type="submission" date="2024-10" db="EMBL/GenBank/DDBJ databases">
        <title>The Natural Products Discovery Center: Release of the First 8490 Sequenced Strains for Exploring Actinobacteria Biosynthetic Diversity.</title>
        <authorList>
            <person name="Kalkreuter E."/>
            <person name="Kautsar S.A."/>
            <person name="Yang D."/>
            <person name="Bader C.D."/>
            <person name="Teijaro C.N."/>
            <person name="Fluegel L."/>
            <person name="Davis C.M."/>
            <person name="Simpson J.R."/>
            <person name="Lauterbach L."/>
            <person name="Steele A.D."/>
            <person name="Gui C."/>
            <person name="Meng S."/>
            <person name="Li G."/>
            <person name="Viehrig K."/>
            <person name="Ye F."/>
            <person name="Su P."/>
            <person name="Kiefer A.F."/>
            <person name="Nichols A."/>
            <person name="Cepeda A.J."/>
            <person name="Yan W."/>
            <person name="Fan B."/>
            <person name="Jiang Y."/>
            <person name="Adhikari A."/>
            <person name="Zheng C.-J."/>
            <person name="Schuster L."/>
            <person name="Cowan T.M."/>
            <person name="Smanski M.J."/>
            <person name="Chevrette M.G."/>
            <person name="De Carvalho L.P.S."/>
            <person name="Shen B."/>
        </authorList>
    </citation>
    <scope>NUCLEOTIDE SEQUENCE [LARGE SCALE GENOMIC DNA]</scope>
    <source>
        <strain evidence="2 3">NPDC049503</strain>
    </source>
</reference>
<name>A0ABW7ZWQ2_9ACTN</name>
<proteinExistence type="predicted"/>
<dbReference type="RefSeq" id="WP_101786252.1">
    <property type="nucleotide sequence ID" value="NZ_JBITMB010000001.1"/>
</dbReference>
<dbReference type="PANTHER" id="PTHR43441:SF10">
    <property type="entry name" value="ACETYLTRANSFERASE"/>
    <property type="match status" value="1"/>
</dbReference>
<dbReference type="InterPro" id="IPR051908">
    <property type="entry name" value="Ribosomal_N-acetyltransferase"/>
</dbReference>
<dbReference type="SUPFAM" id="SSF55729">
    <property type="entry name" value="Acyl-CoA N-acyltransferases (Nat)"/>
    <property type="match status" value="1"/>
</dbReference>
<comment type="caution">
    <text evidence="2">The sequence shown here is derived from an EMBL/GenBank/DDBJ whole genome shotgun (WGS) entry which is preliminary data.</text>
</comment>
<dbReference type="CDD" id="cd04301">
    <property type="entry name" value="NAT_SF"/>
    <property type="match status" value="1"/>
</dbReference>
<evidence type="ECO:0000313" key="3">
    <source>
        <dbReference type="Proteomes" id="UP001612928"/>
    </source>
</evidence>
<evidence type="ECO:0000259" key="1">
    <source>
        <dbReference type="PROSITE" id="PS51186"/>
    </source>
</evidence>